<dbReference type="eggNOG" id="COG1573">
    <property type="taxonomic scope" value="Bacteria"/>
</dbReference>
<evidence type="ECO:0000313" key="3">
    <source>
        <dbReference type="Proteomes" id="UP000007073"/>
    </source>
</evidence>
<dbReference type="InterPro" id="IPR025404">
    <property type="entry name" value="DUF4130"/>
</dbReference>
<dbReference type="Pfam" id="PF13566">
    <property type="entry name" value="DUF4130"/>
    <property type="match status" value="1"/>
</dbReference>
<dbReference type="KEGG" id="gme:Gmet_0125"/>
<dbReference type="Proteomes" id="UP000007073">
    <property type="component" value="Chromosome"/>
</dbReference>
<dbReference type="InterPro" id="IPR023875">
    <property type="entry name" value="DNA_repair_put"/>
</dbReference>
<dbReference type="AlphaFoldDB" id="Q39ZF0"/>
<evidence type="ECO:0000259" key="1">
    <source>
        <dbReference type="Pfam" id="PF13566"/>
    </source>
</evidence>
<dbReference type="HOGENOM" id="CLU_068835_1_0_7"/>
<proteinExistence type="predicted"/>
<gene>
    <name evidence="2" type="ordered locus">Gmet_0125</name>
</gene>
<dbReference type="STRING" id="269799.Gmet_0125"/>
<accession>Q39ZF0</accession>
<evidence type="ECO:0000313" key="2">
    <source>
        <dbReference type="EMBL" id="ABB30374.1"/>
    </source>
</evidence>
<reference evidence="2 3" key="1">
    <citation type="submission" date="2005-10" db="EMBL/GenBank/DDBJ databases">
        <title>Complete sequence of Geobacter metallireducens GS-15.</title>
        <authorList>
            <consortium name="US DOE Joint Genome Institute"/>
            <person name="Copeland A."/>
            <person name="Lucas S."/>
            <person name="Lapidus A."/>
            <person name="Barry K."/>
            <person name="Detter J.C."/>
            <person name="Glavina T."/>
            <person name="Hammon N."/>
            <person name="Israni S."/>
            <person name="Pitluck S."/>
            <person name="Di Bartolo G."/>
            <person name="Chain P."/>
            <person name="Schmutz J."/>
            <person name="Larimer F."/>
            <person name="Land M."/>
            <person name="Kyrpides N."/>
            <person name="Ivanova N."/>
            <person name="Richardson P."/>
        </authorList>
    </citation>
    <scope>NUCLEOTIDE SEQUENCE [LARGE SCALE GENOMIC DNA]</scope>
    <source>
        <strain evidence="3">ATCC 53774 / DSM 7210 / GS-15</strain>
    </source>
</reference>
<reference evidence="2 3" key="2">
    <citation type="journal article" date="2009" name="BMC Microbiol.">
        <title>The genome sequence of Geobacter metallireducens: features of metabolism, physiology and regulation common and dissimilar to Geobacter sulfurreducens.</title>
        <authorList>
            <person name="Aklujkar M."/>
            <person name="Krushkal J."/>
            <person name="DiBartolo G."/>
            <person name="Lapidus A."/>
            <person name="Land M.L."/>
            <person name="Lovley D.R."/>
        </authorList>
    </citation>
    <scope>NUCLEOTIDE SEQUENCE [LARGE SCALE GENOMIC DNA]</scope>
    <source>
        <strain evidence="3">ATCC 53774 / DSM 7210 / GS-15</strain>
    </source>
</reference>
<feature type="domain" description="DUF4130" evidence="1">
    <location>
        <begin position="82"/>
        <end position="244"/>
    </location>
</feature>
<organism evidence="2 3">
    <name type="scientific">Geobacter metallireducens (strain ATCC 53774 / DSM 7210 / GS-15)</name>
    <dbReference type="NCBI Taxonomy" id="269799"/>
    <lineage>
        <taxon>Bacteria</taxon>
        <taxon>Pseudomonadati</taxon>
        <taxon>Thermodesulfobacteriota</taxon>
        <taxon>Desulfuromonadia</taxon>
        <taxon>Geobacterales</taxon>
        <taxon>Geobacteraceae</taxon>
        <taxon>Geobacter</taxon>
    </lineage>
</organism>
<protein>
    <recommendedName>
        <fullName evidence="1">DUF4130 domain-containing protein</fullName>
    </recommendedName>
</protein>
<dbReference type="RefSeq" id="WP_004514130.1">
    <property type="nucleotide sequence ID" value="NC_007517.1"/>
</dbReference>
<sequence>MILRYDGTFAGFLTAVALARERSAEPEAITDREPEQQGLFAAVEEVETDRDRAGELYQLIRRTLPAGAVQTLRYAFHAGEPGREILLFRYLQLGLTTGPRFGAMLAHEAVIPVWKLARAVGREAHRYKGLVRFRQLEGDVWYAAMEPDHRILPLIAPHFAARFADQRWIIHDRRRNEAVAFDPARREWADIPLEVTGPLPLSAGEELFRDLWQRYFDRLSIAERHNPKLQRQNLPLKHRRHLPEFERE</sequence>
<dbReference type="NCBIfam" id="TIGR03915">
    <property type="entry name" value="SAM_7_link_chp"/>
    <property type="match status" value="1"/>
</dbReference>
<dbReference type="EMBL" id="CP000148">
    <property type="protein sequence ID" value="ABB30374.1"/>
    <property type="molecule type" value="Genomic_DNA"/>
</dbReference>
<keyword evidence="3" id="KW-1185">Reference proteome</keyword>
<name>Q39ZF0_GEOMG</name>